<dbReference type="GO" id="GO:0015648">
    <property type="term" value="F:lipid-linked peptidoglycan transporter activity"/>
    <property type="evidence" value="ECO:0007669"/>
    <property type="project" value="TreeGrafter"/>
</dbReference>
<feature type="transmembrane region" description="Helical" evidence="17">
    <location>
        <begin position="187"/>
        <end position="206"/>
    </location>
</feature>
<evidence type="ECO:0000256" key="16">
    <source>
        <dbReference type="SAM" id="MobiDB-lite"/>
    </source>
</evidence>
<organism evidence="18 19">
    <name type="scientific">Proteiniphilum saccharofermentans</name>
    <dbReference type="NCBI Taxonomy" id="1642647"/>
    <lineage>
        <taxon>Bacteria</taxon>
        <taxon>Pseudomonadati</taxon>
        <taxon>Bacteroidota</taxon>
        <taxon>Bacteroidia</taxon>
        <taxon>Bacteroidales</taxon>
        <taxon>Dysgonomonadaceae</taxon>
        <taxon>Proteiniphilum</taxon>
    </lineage>
</organism>
<feature type="transmembrane region" description="Helical" evidence="17">
    <location>
        <begin position="130"/>
        <end position="152"/>
    </location>
</feature>
<evidence type="ECO:0000256" key="7">
    <source>
        <dbReference type="ARBA" id="ARBA00022989"/>
    </source>
</evidence>
<dbReference type="GO" id="GO:0008360">
    <property type="term" value="P:regulation of cell shape"/>
    <property type="evidence" value="ECO:0007669"/>
    <property type="project" value="UniProtKB-KW"/>
</dbReference>
<dbReference type="STRING" id="1642647.PSM36_0511"/>
<comment type="similarity">
    <text evidence="11">Belongs to the SEDS family. FtsW subfamily.</text>
</comment>
<evidence type="ECO:0000256" key="2">
    <source>
        <dbReference type="ARBA" id="ARBA00022676"/>
    </source>
</evidence>
<feature type="transmembrane region" description="Helical" evidence="17">
    <location>
        <begin position="164"/>
        <end position="181"/>
    </location>
</feature>
<feature type="transmembrane region" description="Helical" evidence="17">
    <location>
        <begin position="69"/>
        <end position="89"/>
    </location>
</feature>
<evidence type="ECO:0000256" key="15">
    <source>
        <dbReference type="ARBA" id="ARBA00049902"/>
    </source>
</evidence>
<evidence type="ECO:0000256" key="1">
    <source>
        <dbReference type="ARBA" id="ARBA00004141"/>
    </source>
</evidence>
<name>A0A1R3SUU6_9BACT</name>
<evidence type="ECO:0000256" key="12">
    <source>
        <dbReference type="ARBA" id="ARBA00041185"/>
    </source>
</evidence>
<evidence type="ECO:0000256" key="5">
    <source>
        <dbReference type="ARBA" id="ARBA00022960"/>
    </source>
</evidence>
<keyword evidence="18" id="KW-0131">Cell cycle</keyword>
<dbReference type="AlphaFoldDB" id="A0A1R3SUU6"/>
<keyword evidence="2" id="KW-0328">Glycosyltransferase</keyword>
<dbReference type="EMBL" id="LT605205">
    <property type="protein sequence ID" value="SCD19341.1"/>
    <property type="molecule type" value="Genomic_DNA"/>
</dbReference>
<feature type="transmembrane region" description="Helical" evidence="17">
    <location>
        <begin position="96"/>
        <end position="118"/>
    </location>
</feature>
<evidence type="ECO:0000256" key="14">
    <source>
        <dbReference type="ARBA" id="ARBA00044770"/>
    </source>
</evidence>
<keyword evidence="6" id="KW-0573">Peptidoglycan synthesis</keyword>
<dbReference type="GO" id="GO:0051301">
    <property type="term" value="P:cell division"/>
    <property type="evidence" value="ECO:0007669"/>
    <property type="project" value="UniProtKB-KW"/>
</dbReference>
<evidence type="ECO:0000313" key="19">
    <source>
        <dbReference type="Proteomes" id="UP000187464"/>
    </source>
</evidence>
<dbReference type="KEGG" id="psac:PSM36_0511"/>
<keyword evidence="4 17" id="KW-0812">Transmembrane</keyword>
<accession>A0A1R3SUU6</accession>
<dbReference type="GO" id="GO:0005886">
    <property type="term" value="C:plasma membrane"/>
    <property type="evidence" value="ECO:0007669"/>
    <property type="project" value="TreeGrafter"/>
</dbReference>
<dbReference type="InterPro" id="IPR001182">
    <property type="entry name" value="FtsW/RodA"/>
</dbReference>
<comment type="subcellular location">
    <subcellularLocation>
        <location evidence="1">Membrane</location>
        <topology evidence="1">Multi-pass membrane protein</topology>
    </subcellularLocation>
</comment>
<evidence type="ECO:0000256" key="10">
    <source>
        <dbReference type="ARBA" id="ARBA00033270"/>
    </source>
</evidence>
<sequence>MLNDSNQMADPDQLYEGGMETESSLGDFGRKIFKGDKVVWLVFIILCVISLVEIFSATSTIVYRQQNMWGPILRHAMFLIGGVGVILLIHNIPYRYFSSLIFVLIGAIVLLILTPFIGTSVNGADRWISFMGFTIQPSEIAKISLMGTIAFLLSKQNGENDGLLFRWMIGLMVVVCGIIAMDNLSTAVLLFGICYLLMFIGNVKILRLLKVAGVGIAVVLLFILMLNVIPDNWTESGPLNRLGTWKNRIANFSTHKELSEEEYFTITDENYQVAHAKIAIANGGVLGVFPGNSTERDFLPQAYSDFIYAIIIEEMGLLGGLFVLLLYVIILIRAGMIARKTEKLFPKYLVLGSALMLSIQAFVNMAVAVNLIPVTGQPLPLVSRGGTSTLITCAYFGLILSADRFGIGKKKERKAFETGPGQDEENNNNFHNPANRIKESVDKLEDKVEFEIIQV</sequence>
<feature type="transmembrane region" description="Helical" evidence="17">
    <location>
        <begin position="389"/>
        <end position="407"/>
    </location>
</feature>
<dbReference type="Proteomes" id="UP000187464">
    <property type="component" value="Chromosome I"/>
</dbReference>
<evidence type="ECO:0000256" key="4">
    <source>
        <dbReference type="ARBA" id="ARBA00022692"/>
    </source>
</evidence>
<feature type="transmembrane region" description="Helical" evidence="17">
    <location>
        <begin position="38"/>
        <end position="63"/>
    </location>
</feature>
<keyword evidence="3" id="KW-0808">Transferase</keyword>
<dbReference type="GO" id="GO:0008955">
    <property type="term" value="F:peptidoglycan glycosyltransferase activity"/>
    <property type="evidence" value="ECO:0007669"/>
    <property type="project" value="UniProtKB-EC"/>
</dbReference>
<dbReference type="RefSeq" id="WP_076928644.1">
    <property type="nucleotide sequence ID" value="NZ_LT605205.1"/>
</dbReference>
<keyword evidence="18" id="KW-0132">Cell division</keyword>
<evidence type="ECO:0000256" key="13">
    <source>
        <dbReference type="ARBA" id="ARBA00041418"/>
    </source>
</evidence>
<gene>
    <name evidence="18" type="ORF">PSM36_0511</name>
</gene>
<evidence type="ECO:0000256" key="9">
    <source>
        <dbReference type="ARBA" id="ARBA00032370"/>
    </source>
</evidence>
<feature type="transmembrane region" description="Helical" evidence="17">
    <location>
        <begin position="348"/>
        <end position="369"/>
    </location>
</feature>
<evidence type="ECO:0000256" key="11">
    <source>
        <dbReference type="ARBA" id="ARBA00038053"/>
    </source>
</evidence>
<keyword evidence="19" id="KW-1185">Reference proteome</keyword>
<comment type="catalytic activity">
    <reaction evidence="15">
        <text>[GlcNAc-(1-&gt;4)-Mur2Ac(oyl-L-Ala-gamma-D-Glu-L-Lys-D-Ala-D-Ala)](n)-di-trans,octa-cis-undecaprenyl diphosphate + beta-D-GlcNAc-(1-&gt;4)-Mur2Ac(oyl-L-Ala-gamma-D-Glu-L-Lys-D-Ala-D-Ala)-di-trans,octa-cis-undecaprenyl diphosphate = [GlcNAc-(1-&gt;4)-Mur2Ac(oyl-L-Ala-gamma-D-Glu-L-Lys-D-Ala-D-Ala)](n+1)-di-trans,octa-cis-undecaprenyl diphosphate + di-trans,octa-cis-undecaprenyl diphosphate + H(+)</text>
        <dbReference type="Rhea" id="RHEA:23708"/>
        <dbReference type="Rhea" id="RHEA-COMP:9602"/>
        <dbReference type="Rhea" id="RHEA-COMP:9603"/>
        <dbReference type="ChEBI" id="CHEBI:15378"/>
        <dbReference type="ChEBI" id="CHEBI:58405"/>
        <dbReference type="ChEBI" id="CHEBI:60033"/>
        <dbReference type="ChEBI" id="CHEBI:78435"/>
        <dbReference type="EC" id="2.4.99.28"/>
    </reaction>
</comment>
<keyword evidence="7 17" id="KW-1133">Transmembrane helix</keyword>
<feature type="region of interest" description="Disordered" evidence="16">
    <location>
        <begin position="416"/>
        <end position="435"/>
    </location>
</feature>
<feature type="transmembrane region" description="Helical" evidence="17">
    <location>
        <begin position="306"/>
        <end position="336"/>
    </location>
</feature>
<dbReference type="GO" id="GO:0009252">
    <property type="term" value="P:peptidoglycan biosynthetic process"/>
    <property type="evidence" value="ECO:0007669"/>
    <property type="project" value="UniProtKB-KW"/>
</dbReference>
<dbReference type="Pfam" id="PF01098">
    <property type="entry name" value="FTSW_RODA_SPOVE"/>
    <property type="match status" value="1"/>
</dbReference>
<reference evidence="18 19" key="1">
    <citation type="submission" date="2016-08" db="EMBL/GenBank/DDBJ databases">
        <authorList>
            <person name="Seilhamer J.J."/>
        </authorList>
    </citation>
    <scope>NUCLEOTIDE SEQUENCE [LARGE SCALE GENOMIC DNA]</scope>
    <source>
        <strain evidence="18">M3/6</strain>
    </source>
</reference>
<keyword evidence="5" id="KW-0133">Cell shape</keyword>
<evidence type="ECO:0000256" key="8">
    <source>
        <dbReference type="ARBA" id="ARBA00023136"/>
    </source>
</evidence>
<evidence type="ECO:0000256" key="17">
    <source>
        <dbReference type="SAM" id="Phobius"/>
    </source>
</evidence>
<dbReference type="PANTHER" id="PTHR30474">
    <property type="entry name" value="CELL CYCLE PROTEIN"/>
    <property type="match status" value="1"/>
</dbReference>
<evidence type="ECO:0000256" key="3">
    <source>
        <dbReference type="ARBA" id="ARBA00022679"/>
    </source>
</evidence>
<keyword evidence="8 17" id="KW-0472">Membrane</keyword>
<dbReference type="PANTHER" id="PTHR30474:SF2">
    <property type="entry name" value="PEPTIDOGLYCAN GLYCOSYLTRANSFERASE FTSW-RELATED"/>
    <property type="match status" value="1"/>
</dbReference>
<evidence type="ECO:0000313" key="18">
    <source>
        <dbReference type="EMBL" id="SCD19341.1"/>
    </source>
</evidence>
<feature type="transmembrane region" description="Helical" evidence="17">
    <location>
        <begin position="211"/>
        <end position="229"/>
    </location>
</feature>
<protein>
    <recommendedName>
        <fullName evidence="12">Probable peptidoglycan glycosyltransferase FtsW</fullName>
        <ecNumber evidence="14">2.4.99.28</ecNumber>
    </recommendedName>
    <alternativeName>
        <fullName evidence="13">Cell division protein FtsW</fullName>
    </alternativeName>
    <alternativeName>
        <fullName evidence="10">Cell wall polymerase</fullName>
    </alternativeName>
    <alternativeName>
        <fullName evidence="9">Peptidoglycan polymerase</fullName>
    </alternativeName>
</protein>
<dbReference type="EC" id="2.4.99.28" evidence="14"/>
<proteinExistence type="inferred from homology"/>
<evidence type="ECO:0000256" key="6">
    <source>
        <dbReference type="ARBA" id="ARBA00022984"/>
    </source>
</evidence>
<dbReference type="GO" id="GO:0032153">
    <property type="term" value="C:cell division site"/>
    <property type="evidence" value="ECO:0007669"/>
    <property type="project" value="TreeGrafter"/>
</dbReference>